<dbReference type="EMBL" id="UOFB01000025">
    <property type="protein sequence ID" value="VAW44195.1"/>
    <property type="molecule type" value="Genomic_DNA"/>
</dbReference>
<dbReference type="GO" id="GO:0016887">
    <property type="term" value="F:ATP hydrolysis activity"/>
    <property type="evidence" value="ECO:0007669"/>
    <property type="project" value="TreeGrafter"/>
</dbReference>
<dbReference type="GO" id="GO:0005829">
    <property type="term" value="C:cytosol"/>
    <property type="evidence" value="ECO:0007669"/>
    <property type="project" value="TreeGrafter"/>
</dbReference>
<keyword evidence="4" id="KW-0966">Cell projection</keyword>
<evidence type="ECO:0000256" key="1">
    <source>
        <dbReference type="ARBA" id="ARBA00022741"/>
    </source>
</evidence>
<keyword evidence="4" id="KW-0969">Cilium</keyword>
<name>A0A3B0VKW5_9ZZZZ</name>
<keyword evidence="1" id="KW-0547">Nucleotide-binding</keyword>
<keyword evidence="4" id="KW-0282">Flagellum</keyword>
<feature type="domain" description="AAA" evidence="3">
    <location>
        <begin position="28"/>
        <end position="113"/>
    </location>
</feature>
<organism evidence="4">
    <name type="scientific">hydrothermal vent metagenome</name>
    <dbReference type="NCBI Taxonomy" id="652676"/>
    <lineage>
        <taxon>unclassified sequences</taxon>
        <taxon>metagenomes</taxon>
        <taxon>ecological metagenomes</taxon>
    </lineage>
</organism>
<accession>A0A3B0VKW5</accession>
<dbReference type="InterPro" id="IPR027417">
    <property type="entry name" value="P-loop_NTPase"/>
</dbReference>
<sequence>MLNDQAAGLRAMQSSPVATSSGSATPVRVIAVASGKGGVGKTNVSVNLGVSLSKMGKRVLLMDADMGLANVDIMLGLQTKYNLLHVLEGEKTLEEVIVEGPGGLRVIPAASGVSRVAKWAAMDNV</sequence>
<evidence type="ECO:0000259" key="3">
    <source>
        <dbReference type="Pfam" id="PF13614"/>
    </source>
</evidence>
<dbReference type="SUPFAM" id="SSF52540">
    <property type="entry name" value="P-loop containing nucleoside triphosphate hydrolases"/>
    <property type="match status" value="1"/>
</dbReference>
<dbReference type="PANTHER" id="PTHR43384">
    <property type="entry name" value="SEPTUM SITE-DETERMINING PROTEIN MIND HOMOLOG, CHLOROPLASTIC-RELATED"/>
    <property type="match status" value="1"/>
</dbReference>
<dbReference type="PANTHER" id="PTHR43384:SF4">
    <property type="entry name" value="CELLULOSE BIOSYNTHESIS PROTEIN BCSQ-RELATED"/>
    <property type="match status" value="1"/>
</dbReference>
<gene>
    <name evidence="4" type="ORF">MNBD_GAMMA04-309</name>
</gene>
<evidence type="ECO:0000256" key="2">
    <source>
        <dbReference type="ARBA" id="ARBA00022840"/>
    </source>
</evidence>
<dbReference type="Gene3D" id="3.40.50.300">
    <property type="entry name" value="P-loop containing nucleotide triphosphate hydrolases"/>
    <property type="match status" value="1"/>
</dbReference>
<dbReference type="AlphaFoldDB" id="A0A3B0VKW5"/>
<dbReference type="GO" id="GO:0009898">
    <property type="term" value="C:cytoplasmic side of plasma membrane"/>
    <property type="evidence" value="ECO:0007669"/>
    <property type="project" value="TreeGrafter"/>
</dbReference>
<dbReference type="InterPro" id="IPR025669">
    <property type="entry name" value="AAA_dom"/>
</dbReference>
<proteinExistence type="predicted"/>
<dbReference type="GO" id="GO:0051782">
    <property type="term" value="P:negative regulation of cell division"/>
    <property type="evidence" value="ECO:0007669"/>
    <property type="project" value="TreeGrafter"/>
</dbReference>
<keyword evidence="2" id="KW-0067">ATP-binding</keyword>
<reference evidence="4" key="1">
    <citation type="submission" date="2018-06" db="EMBL/GenBank/DDBJ databases">
        <authorList>
            <person name="Zhirakovskaya E."/>
        </authorList>
    </citation>
    <scope>NUCLEOTIDE SEQUENCE</scope>
</reference>
<evidence type="ECO:0000313" key="4">
    <source>
        <dbReference type="EMBL" id="VAW44195.1"/>
    </source>
</evidence>
<dbReference type="Pfam" id="PF13614">
    <property type="entry name" value="AAA_31"/>
    <property type="match status" value="1"/>
</dbReference>
<dbReference type="GO" id="GO:0005524">
    <property type="term" value="F:ATP binding"/>
    <property type="evidence" value="ECO:0007669"/>
    <property type="project" value="UniProtKB-KW"/>
</dbReference>
<protein>
    <submittedName>
        <fullName evidence="4">Flagellar synthesis regulator FleN</fullName>
    </submittedName>
</protein>
<dbReference type="InterPro" id="IPR050625">
    <property type="entry name" value="ParA/MinD_ATPase"/>
</dbReference>
<feature type="non-terminal residue" evidence="4">
    <location>
        <position position="125"/>
    </location>
</feature>